<reference evidence="4 6" key="1">
    <citation type="submission" date="2016-10" db="EMBL/GenBank/DDBJ databases">
        <authorList>
            <person name="de Groot N.N."/>
        </authorList>
    </citation>
    <scope>NUCLEOTIDE SEQUENCE [LARGE SCALE GENOMIC DNA]</scope>
    <source>
        <strain evidence="4 6">BS3776</strain>
    </source>
</reference>
<dbReference type="EMBL" id="MSTQ01000014">
    <property type="protein sequence ID" value="OLU00692.1"/>
    <property type="molecule type" value="Genomic_DNA"/>
</dbReference>
<dbReference type="SUPFAM" id="SSF51445">
    <property type="entry name" value="(Trans)glycosidases"/>
    <property type="match status" value="1"/>
</dbReference>
<dbReference type="SUPFAM" id="SSF51011">
    <property type="entry name" value="Glycosyl hydrolase domain"/>
    <property type="match status" value="1"/>
</dbReference>
<name>A0A1H0T9B3_PSERE</name>
<dbReference type="Proteomes" id="UP000198549">
    <property type="component" value="Chromosome I"/>
</dbReference>
<evidence type="ECO:0000313" key="7">
    <source>
        <dbReference type="Proteomes" id="UP000460142"/>
    </source>
</evidence>
<evidence type="ECO:0000313" key="5">
    <source>
        <dbReference type="Proteomes" id="UP000186756"/>
    </source>
</evidence>
<dbReference type="AlphaFoldDB" id="A0A1H0T9B3"/>
<dbReference type="Gene3D" id="2.60.40.10">
    <property type="entry name" value="Immunoglobulins"/>
    <property type="match status" value="1"/>
</dbReference>
<dbReference type="SMART" id="SM01065">
    <property type="entry name" value="CBM_2"/>
    <property type="match status" value="1"/>
</dbReference>
<dbReference type="PANTHER" id="PTHR43447">
    <property type="entry name" value="ALPHA-AMYLASE"/>
    <property type="match status" value="1"/>
</dbReference>
<dbReference type="OrthoDB" id="9805159at2"/>
<dbReference type="SUPFAM" id="SSF49452">
    <property type="entry name" value="Starch-binding domain-like"/>
    <property type="match status" value="1"/>
</dbReference>
<dbReference type="EMBL" id="LT629709">
    <property type="protein sequence ID" value="SDP50381.1"/>
    <property type="molecule type" value="Genomic_DNA"/>
</dbReference>
<dbReference type="InterPro" id="IPR013780">
    <property type="entry name" value="Glyco_hydro_b"/>
</dbReference>
<dbReference type="RefSeq" id="WP_075948251.1">
    <property type="nucleotide sequence ID" value="NZ_LT629709.1"/>
</dbReference>
<evidence type="ECO:0000313" key="4">
    <source>
        <dbReference type="EMBL" id="SDP50381.1"/>
    </source>
</evidence>
<accession>A0A1H0T9B3</accession>
<dbReference type="Pfam" id="PF09081">
    <property type="entry name" value="AMT4_dom_C"/>
    <property type="match status" value="1"/>
</dbReference>
<organism evidence="4 6">
    <name type="scientific">Pseudomonas reinekei</name>
    <dbReference type="NCBI Taxonomy" id="395598"/>
    <lineage>
        <taxon>Bacteria</taxon>
        <taxon>Pseudomonadati</taxon>
        <taxon>Pseudomonadota</taxon>
        <taxon>Gammaproteobacteria</taxon>
        <taxon>Pseudomonadales</taxon>
        <taxon>Pseudomonadaceae</taxon>
        <taxon>Pseudomonas</taxon>
    </lineage>
</organism>
<dbReference type="InterPro" id="IPR006047">
    <property type="entry name" value="GH13_cat_dom"/>
</dbReference>
<dbReference type="GO" id="GO:2001070">
    <property type="term" value="F:starch binding"/>
    <property type="evidence" value="ECO:0007669"/>
    <property type="project" value="InterPro"/>
</dbReference>
<dbReference type="Gene3D" id="3.20.20.80">
    <property type="entry name" value="Glycosidases"/>
    <property type="match status" value="1"/>
</dbReference>
<dbReference type="GO" id="GO:0005975">
    <property type="term" value="P:carbohydrate metabolic process"/>
    <property type="evidence" value="ECO:0007669"/>
    <property type="project" value="InterPro"/>
</dbReference>
<dbReference type="InterPro" id="IPR002044">
    <property type="entry name" value="CBM20"/>
</dbReference>
<protein>
    <submittedName>
        <fullName evidence="4">Alpha-amylase</fullName>
    </submittedName>
    <submittedName>
        <fullName evidence="2">DUF1921 domain-containing protein</fullName>
    </submittedName>
    <submittedName>
        <fullName evidence="3">Glucan 1,4-alpha-maltohexaosidase</fullName>
    </submittedName>
</protein>
<keyword evidence="5" id="KW-1185">Reference proteome</keyword>
<dbReference type="InterPro" id="IPR015165">
    <property type="entry name" value="AMT4_domain_C"/>
</dbReference>
<dbReference type="Gene3D" id="2.60.40.1180">
    <property type="entry name" value="Golgi alpha-mannosidase II"/>
    <property type="match status" value="1"/>
</dbReference>
<dbReference type="InterPro" id="IPR017853">
    <property type="entry name" value="GH"/>
</dbReference>
<reference evidence="5" key="2">
    <citation type="submission" date="2017-01" db="EMBL/GenBank/DDBJ databases">
        <authorList>
            <person name="Poblete-Castro I."/>
        </authorList>
    </citation>
    <scope>NUCLEOTIDE SEQUENCE [LARGE SCALE GENOMIC DNA]</scope>
    <source>
        <strain evidence="5">DSM 18361 / CCUG 53116 / MT1</strain>
    </source>
</reference>
<dbReference type="InterPro" id="IPR013783">
    <property type="entry name" value="Ig-like_fold"/>
</dbReference>
<feature type="domain" description="CBM20" evidence="1">
    <location>
        <begin position="422"/>
        <end position="520"/>
    </location>
</feature>
<dbReference type="PROSITE" id="PS51166">
    <property type="entry name" value="CBM20"/>
    <property type="match status" value="1"/>
</dbReference>
<evidence type="ECO:0000313" key="3">
    <source>
        <dbReference type="EMBL" id="OLU00692.1"/>
    </source>
</evidence>
<dbReference type="InterPro" id="IPR013784">
    <property type="entry name" value="Carb-bd-like_fold"/>
</dbReference>
<reference evidence="2 7" key="4">
    <citation type="submission" date="2019-09" db="EMBL/GenBank/DDBJ databases">
        <title>Draft genome sequences of 48 bacterial type strains from the CCUG.</title>
        <authorList>
            <person name="Tunovic T."/>
            <person name="Pineiro-Iglesias B."/>
            <person name="Unosson C."/>
            <person name="Inganas E."/>
            <person name="Ohlen M."/>
            <person name="Cardew S."/>
            <person name="Jensie-Markopoulos S."/>
            <person name="Salva-Serra F."/>
            <person name="Jaen-Luchoro D."/>
            <person name="Karlsson R."/>
            <person name="Svensson-Stadler L."/>
            <person name="Chun J."/>
            <person name="Moore E."/>
        </authorList>
    </citation>
    <scope>NUCLEOTIDE SEQUENCE [LARGE SCALE GENOMIC DNA]</scope>
    <source>
        <strain evidence="2 7">CCUG 53116</strain>
    </source>
</reference>
<dbReference type="Pfam" id="PF00686">
    <property type="entry name" value="CBM_20"/>
    <property type="match status" value="1"/>
</dbReference>
<proteinExistence type="predicted"/>
<gene>
    <name evidence="3" type="ORF">BVK86_21070</name>
    <name evidence="2" type="ORF">F7R15_20115</name>
    <name evidence="4" type="ORF">SAMN04490202_4549</name>
</gene>
<evidence type="ECO:0000313" key="6">
    <source>
        <dbReference type="Proteomes" id="UP000198549"/>
    </source>
</evidence>
<sequence length="520" mass="58755">MKHVSLPCLLITLTLHGVVIADEPVRNGSGEEILLQGFHWNSSRNAPQTWYDVLARMAGQIAGDGFTSVWLPPPWSDVSEWKTPTAEGGGEGYFWHSFDKTSRYGGDAQLRQAASALNQAGVNVVYDIVPNHMSDKAVYALFPRGRNEWRHDCAQCDEGDAFMDGTADLNTANSEVFDAFKKELINLRDQYGAKGLRFDFVRGYAPETVDRWMQVFGERQFCVGEMWKGPDEYPEGDWRRKASWQDALKDWSDRSRCTVFDFALKERMQNGNLNQWRHGLNGNPNPAWRKIAVTFVDNHDTGYSPGPFQGQHHWPLPEERRNQAYAYILSSPGTPAVFWSDMYDWQRGELIRQLIRLRKDAGIKADSGIDFHTQYSGMVATTTGTRKSLVIALDSDLTKLPEGMGQPVLTWDGGKIRIWSTPAAQALIGVDFNCDYADTILDETVYAVGSSLELGAWDPRHAIALTYNPQERRWTRVIDLPANQAIEWKCIMRNNDTVRWQPGPNVRFTSGTASVTRGTF</sequence>
<evidence type="ECO:0000313" key="2">
    <source>
        <dbReference type="EMBL" id="KAB0483662.1"/>
    </source>
</evidence>
<reference evidence="3" key="3">
    <citation type="submission" date="2017-01" db="EMBL/GenBank/DDBJ databases">
        <authorList>
            <person name="Mah S.A."/>
            <person name="Swanson W.J."/>
            <person name="Moy G.W."/>
            <person name="Vacquier V.D."/>
        </authorList>
    </citation>
    <scope>NUCLEOTIDE SEQUENCE [LARGE SCALE GENOMIC DNA]</scope>
    <source>
        <strain evidence="3">MT1</strain>
    </source>
</reference>
<dbReference type="Proteomes" id="UP000186756">
    <property type="component" value="Unassembled WGS sequence"/>
</dbReference>
<dbReference type="SMART" id="SM00642">
    <property type="entry name" value="Aamy"/>
    <property type="match status" value="1"/>
</dbReference>
<dbReference type="Proteomes" id="UP000460142">
    <property type="component" value="Unassembled WGS sequence"/>
</dbReference>
<evidence type="ECO:0000259" key="1">
    <source>
        <dbReference type="PROSITE" id="PS51166"/>
    </source>
</evidence>
<dbReference type="EMBL" id="VZPS01000014">
    <property type="protein sequence ID" value="KAB0483662.1"/>
    <property type="molecule type" value="Genomic_DNA"/>
</dbReference>